<evidence type="ECO:0000313" key="1">
    <source>
        <dbReference type="EMBL" id="QJW85277.1"/>
    </source>
</evidence>
<sequence length="77" mass="8290">MYGGGAPHVGFMPFSHRQWWDGGKTVDMASRPLRVDNADVPPVTESNSALVSMTGYAIEVEGDCAFFVGKAGLWTRG</sequence>
<dbReference type="EMBL" id="CP053418">
    <property type="protein sequence ID" value="QJW85277.1"/>
    <property type="molecule type" value="Genomic_DNA"/>
</dbReference>
<organism evidence="1 2">
    <name type="scientific">Ramlibacter terrae</name>
    <dbReference type="NCBI Taxonomy" id="2732511"/>
    <lineage>
        <taxon>Bacteria</taxon>
        <taxon>Pseudomonadati</taxon>
        <taxon>Pseudomonadota</taxon>
        <taxon>Betaproteobacteria</taxon>
        <taxon>Burkholderiales</taxon>
        <taxon>Comamonadaceae</taxon>
        <taxon>Ramlibacter</taxon>
    </lineage>
</organism>
<gene>
    <name evidence="1" type="ORF">HK414_23445</name>
</gene>
<reference evidence="1 2" key="1">
    <citation type="submission" date="2020-05" db="EMBL/GenBank/DDBJ databases">
        <title>Ramlibacter rhizophilus sp. nov., isolated from rhizosphere soil of national flower Mugunghwa from South Korea.</title>
        <authorList>
            <person name="Zheng-Fei Y."/>
            <person name="Huan T."/>
        </authorList>
    </citation>
    <scope>NUCLEOTIDE SEQUENCE [LARGE SCALE GENOMIC DNA]</scope>
    <source>
        <strain evidence="1 2">H242</strain>
    </source>
</reference>
<keyword evidence="2" id="KW-1185">Reference proteome</keyword>
<evidence type="ECO:0000313" key="2">
    <source>
        <dbReference type="Proteomes" id="UP000500826"/>
    </source>
</evidence>
<proteinExistence type="predicted"/>
<accession>A0ABX6P6X1</accession>
<protein>
    <submittedName>
        <fullName evidence="1">Uncharacterized protein</fullName>
    </submittedName>
</protein>
<dbReference type="Proteomes" id="UP000500826">
    <property type="component" value="Chromosome"/>
</dbReference>
<reference evidence="1 2" key="2">
    <citation type="submission" date="2020-05" db="EMBL/GenBank/DDBJ databases">
        <authorList>
            <person name="Khan S.A."/>
            <person name="Jeon C.O."/>
            <person name="Chun B.H."/>
        </authorList>
    </citation>
    <scope>NUCLEOTIDE SEQUENCE [LARGE SCALE GENOMIC DNA]</scope>
    <source>
        <strain evidence="1 2">H242</strain>
    </source>
</reference>
<name>A0ABX6P6X1_9BURK</name>